<sequence>MNKATRKKYEDQGRRAERLAALWLRLKAYRILERRLKTPFGEIDIITTKGSILAIVEVKQRPTLALAKEALHRADLGRIEEAAHYYQAHRPKLAHKDIRYDAVYVGRGLKLKHEKDAWREC</sequence>
<dbReference type="GO" id="GO:0003676">
    <property type="term" value="F:nucleic acid binding"/>
    <property type="evidence" value="ECO:0007669"/>
    <property type="project" value="InterPro"/>
</dbReference>
<comment type="similarity">
    <text evidence="1 2">Belongs to the UPF0102 family.</text>
</comment>
<dbReference type="Proteomes" id="UP000885806">
    <property type="component" value="Unassembled WGS sequence"/>
</dbReference>
<dbReference type="Gene3D" id="3.40.1350.10">
    <property type="match status" value="1"/>
</dbReference>
<dbReference type="SUPFAM" id="SSF52980">
    <property type="entry name" value="Restriction endonuclease-like"/>
    <property type="match status" value="1"/>
</dbReference>
<accession>A0A7V5U1I0</accession>
<dbReference type="InterPro" id="IPR011335">
    <property type="entry name" value="Restrct_endonuc-II-like"/>
</dbReference>
<evidence type="ECO:0000313" key="3">
    <source>
        <dbReference type="EMBL" id="HHI89218.1"/>
    </source>
</evidence>
<dbReference type="PANTHER" id="PTHR34039">
    <property type="entry name" value="UPF0102 PROTEIN YRAN"/>
    <property type="match status" value="1"/>
</dbReference>
<organism evidence="3">
    <name type="scientific">Hellea balneolensis</name>
    <dbReference type="NCBI Taxonomy" id="287478"/>
    <lineage>
        <taxon>Bacteria</taxon>
        <taxon>Pseudomonadati</taxon>
        <taxon>Pseudomonadota</taxon>
        <taxon>Alphaproteobacteria</taxon>
        <taxon>Maricaulales</taxon>
        <taxon>Robiginitomaculaceae</taxon>
        <taxon>Hellea</taxon>
    </lineage>
</organism>
<gene>
    <name evidence="3" type="ORF">ENK01_04610</name>
</gene>
<evidence type="ECO:0000256" key="1">
    <source>
        <dbReference type="ARBA" id="ARBA00006738"/>
    </source>
</evidence>
<dbReference type="PANTHER" id="PTHR34039:SF1">
    <property type="entry name" value="UPF0102 PROTEIN YRAN"/>
    <property type="match status" value="1"/>
</dbReference>
<dbReference type="HAMAP" id="MF_00048">
    <property type="entry name" value="UPF0102"/>
    <property type="match status" value="1"/>
</dbReference>
<dbReference type="EMBL" id="DROP01000309">
    <property type="protein sequence ID" value="HHI89218.1"/>
    <property type="molecule type" value="Genomic_DNA"/>
</dbReference>
<evidence type="ECO:0000256" key="2">
    <source>
        <dbReference type="HAMAP-Rule" id="MF_00048"/>
    </source>
</evidence>
<reference evidence="3" key="1">
    <citation type="journal article" date="2020" name="mSystems">
        <title>Genome- and Community-Level Interaction Insights into Carbon Utilization and Element Cycling Functions of Hydrothermarchaeota in Hydrothermal Sediment.</title>
        <authorList>
            <person name="Zhou Z."/>
            <person name="Liu Y."/>
            <person name="Xu W."/>
            <person name="Pan J."/>
            <person name="Luo Z.H."/>
            <person name="Li M."/>
        </authorList>
    </citation>
    <scope>NUCLEOTIDE SEQUENCE [LARGE SCALE GENOMIC DNA]</scope>
    <source>
        <strain evidence="3">HyVt-538</strain>
    </source>
</reference>
<dbReference type="AlphaFoldDB" id="A0A7V5U1I0"/>
<proteinExistence type="inferred from homology"/>
<dbReference type="InterPro" id="IPR003509">
    <property type="entry name" value="UPF0102_YraN-like"/>
</dbReference>
<dbReference type="InterPro" id="IPR011856">
    <property type="entry name" value="tRNA_endonuc-like_dom_sf"/>
</dbReference>
<name>A0A7V5U1I0_9PROT</name>
<comment type="caution">
    <text evidence="3">The sequence shown here is derived from an EMBL/GenBank/DDBJ whole genome shotgun (WGS) entry which is preliminary data.</text>
</comment>
<dbReference type="Pfam" id="PF02021">
    <property type="entry name" value="UPF0102"/>
    <property type="match status" value="1"/>
</dbReference>
<protein>
    <recommendedName>
        <fullName evidence="2">UPF0102 protein ENK01_04610</fullName>
    </recommendedName>
</protein>